<dbReference type="PANTHER" id="PTHR33531:SF7">
    <property type="entry name" value="HYPOTHETICAL MEMBRANE PROTEIN, CONSERVED"/>
    <property type="match status" value="1"/>
</dbReference>
<protein>
    <recommendedName>
        <fullName evidence="3">Rubrerythrin</fullName>
    </recommendedName>
</protein>
<dbReference type="STRING" id="592015.HMPREF1705_02643"/>
<dbReference type="EMBL" id="ACJX03000001">
    <property type="protein sequence ID" value="KRT35416.1"/>
    <property type="molecule type" value="Genomic_DNA"/>
</dbReference>
<proteinExistence type="predicted"/>
<dbReference type="eggNOG" id="COG1633">
    <property type="taxonomic scope" value="Bacteria"/>
</dbReference>
<comment type="caution">
    <text evidence="1">The sequence shown here is derived from an EMBL/GenBank/DDBJ whole genome shotgun (WGS) entry which is preliminary data.</text>
</comment>
<reference evidence="2" key="1">
    <citation type="submission" date="2012-09" db="EMBL/GenBank/DDBJ databases">
        <authorList>
            <person name="Weinstock G."/>
            <person name="Sodergren E."/>
            <person name="Clifton S."/>
            <person name="Fulton L."/>
            <person name="Fulton B."/>
            <person name="Courtney L."/>
            <person name="Fronick C."/>
            <person name="Harrison M."/>
            <person name="Strong C."/>
            <person name="Farmer C."/>
            <person name="Delehaunty K."/>
            <person name="Markovic C."/>
            <person name="Hall O."/>
            <person name="Minx P."/>
            <person name="Tomlinson C."/>
            <person name="Mitreva M."/>
            <person name="Nelson J."/>
            <person name="Hou S."/>
            <person name="Wollam A."/>
            <person name="Pepin K.H."/>
            <person name="Johnson M."/>
            <person name="Bhonagiri V."/>
            <person name="Nash W.E."/>
            <person name="Suruliraj S."/>
            <person name="Warren W."/>
            <person name="Chinwalla A."/>
            <person name="Mardis E.R."/>
            <person name="Wilson R.K."/>
        </authorList>
    </citation>
    <scope>NUCLEOTIDE SEQUENCE [LARGE SCALE GENOMIC DNA]</scope>
    <source>
        <strain evidence="2">OS1</strain>
    </source>
</reference>
<dbReference type="AlphaFoldDB" id="A0A0T5XAM3"/>
<dbReference type="CDD" id="cd01045">
    <property type="entry name" value="Ferritin_like_AB"/>
    <property type="match status" value="1"/>
</dbReference>
<dbReference type="SUPFAM" id="SSF47240">
    <property type="entry name" value="Ferritin-like"/>
    <property type="match status" value="1"/>
</dbReference>
<dbReference type="Proteomes" id="UP000005273">
    <property type="component" value="Unassembled WGS sequence"/>
</dbReference>
<keyword evidence="2" id="KW-1185">Reference proteome</keyword>
<dbReference type="InterPro" id="IPR009078">
    <property type="entry name" value="Ferritin-like_SF"/>
</dbReference>
<organism evidence="1 2">
    <name type="scientific">Acetomicrobium hydrogeniformans ATCC BAA-1850</name>
    <dbReference type="NCBI Taxonomy" id="592015"/>
    <lineage>
        <taxon>Bacteria</taxon>
        <taxon>Thermotogati</taxon>
        <taxon>Synergistota</taxon>
        <taxon>Synergistia</taxon>
        <taxon>Synergistales</taxon>
        <taxon>Acetomicrobiaceae</taxon>
        <taxon>Acetomicrobium</taxon>
    </lineage>
</organism>
<dbReference type="OrthoDB" id="6322at2"/>
<evidence type="ECO:0000313" key="2">
    <source>
        <dbReference type="Proteomes" id="UP000005273"/>
    </source>
</evidence>
<accession>A0A0T5XAM3</accession>
<evidence type="ECO:0008006" key="3">
    <source>
        <dbReference type="Google" id="ProtNLM"/>
    </source>
</evidence>
<sequence>MVYLKGNQDIKGGIVLEMEKKILEFALKMEGEARDFYLNAKNKVNDPMAKSLVNYLADWELSHCNFIQDQLKKIESAGKWDPAAATEMDEESAREFLRKPWIEGELQSSLASSVSDISLLRMALALERDFNNFYKKAAEKIDNTDGKKVLNMLANWEAEHMSIIDSQLQQMHKDFMTEMGFEPF</sequence>
<evidence type="ECO:0000313" key="1">
    <source>
        <dbReference type="EMBL" id="KRT35416.1"/>
    </source>
</evidence>
<gene>
    <name evidence="1" type="ORF">HMPREF1705_02643</name>
</gene>
<dbReference type="Gene3D" id="1.20.1260.10">
    <property type="match status" value="1"/>
</dbReference>
<dbReference type="PANTHER" id="PTHR33531">
    <property type="entry name" value="RUBRERYTHRIN SUBFAMILY"/>
    <property type="match status" value="1"/>
</dbReference>
<name>A0A0T5XAM3_9BACT</name>
<dbReference type="Pfam" id="PF13668">
    <property type="entry name" value="Ferritin_2"/>
    <property type="match status" value="1"/>
</dbReference>
<dbReference type="InterPro" id="IPR012347">
    <property type="entry name" value="Ferritin-like"/>
</dbReference>